<dbReference type="EMBL" id="AP011849">
    <property type="protein sequence ID" value="BAJ47933.1"/>
    <property type="molecule type" value="Genomic_DNA"/>
</dbReference>
<gene>
    <name evidence="3" type="ORF">CSUB_C0863</name>
    <name evidence="2" type="ORF">HGMM_F33G03C45</name>
    <name evidence="1" type="ORF">HGMM_F35E02C15</name>
</gene>
<organism evidence="1 4">
    <name type="scientific">Caldiarchaeum subterraneum</name>
    <dbReference type="NCBI Taxonomy" id="311458"/>
    <lineage>
        <taxon>Archaea</taxon>
        <taxon>Nitrososphaerota</taxon>
        <taxon>Candidatus Caldarchaeales</taxon>
        <taxon>Candidatus Caldarchaeaceae</taxon>
        <taxon>Candidatus Caldarchaeum</taxon>
    </lineage>
</organism>
<name>E6N6D3_CALS0</name>
<sequence length="75" mass="8841">MSVVSVKVPRWLKEKMKQYEDVVNWPEEIRRSIINKLEELERERAVEEAIELLENVRPAPRGTAATLVKEDRDSH</sequence>
<accession>E6N6D3</accession>
<dbReference type="PANTHER" id="PTHR42244:SF2">
    <property type="entry name" value="ANTITOXIN VAPB3-RELATED"/>
    <property type="match status" value="1"/>
</dbReference>
<dbReference type="STRING" id="311458.CSUB_C0863"/>
<evidence type="ECO:0000313" key="4">
    <source>
        <dbReference type="Proteomes" id="UP000008120"/>
    </source>
</evidence>
<protein>
    <recommendedName>
        <fullName evidence="5">CopG family transcriptional regulator</fullName>
    </recommendedName>
</protein>
<dbReference type="EMBL" id="BA000048">
    <property type="protein sequence ID" value="BAJ50720.1"/>
    <property type="molecule type" value="Genomic_DNA"/>
</dbReference>
<evidence type="ECO:0000313" key="2">
    <source>
        <dbReference type="EMBL" id="BAJ47933.1"/>
    </source>
</evidence>
<evidence type="ECO:0000313" key="1">
    <source>
        <dbReference type="EMBL" id="BAJ47852.1"/>
    </source>
</evidence>
<dbReference type="Proteomes" id="UP000008120">
    <property type="component" value="Chromosome"/>
</dbReference>
<evidence type="ECO:0008006" key="5">
    <source>
        <dbReference type="Google" id="ProtNLM"/>
    </source>
</evidence>
<dbReference type="BioCyc" id="CCAL311458:G131R-875-MONOMER"/>
<dbReference type="PANTHER" id="PTHR42244">
    <property type="entry name" value="ANTITOXIN VAPB3-RELATED"/>
    <property type="match status" value="1"/>
</dbReference>
<reference evidence="1 4" key="1">
    <citation type="journal article" date="2005" name="Environ. Microbiol.">
        <title>Genetic and functional properties of uncultivated thermophilic crenarchaeotes from a subsurface gold mine as revealed by analysis of genome fragments.</title>
        <authorList>
            <person name="Nunoura T."/>
            <person name="Hirayama H."/>
            <person name="Takami H."/>
            <person name="Oida H."/>
            <person name="Nishi S."/>
            <person name="Shimamura S."/>
            <person name="Suzuki Y."/>
            <person name="Inagaki F."/>
            <person name="Takai K."/>
            <person name="Nealson K.H."/>
            <person name="Horikoshi K."/>
        </authorList>
    </citation>
    <scope>NUCLEOTIDE SEQUENCE [LARGE SCALE GENOMIC DNA]</scope>
</reference>
<dbReference type="EMBL" id="AP011848">
    <property type="protein sequence ID" value="BAJ47852.1"/>
    <property type="molecule type" value="Genomic_DNA"/>
</dbReference>
<dbReference type="AlphaFoldDB" id="E6N6D3"/>
<evidence type="ECO:0000313" key="3">
    <source>
        <dbReference type="EMBL" id="BAJ50720.1"/>
    </source>
</evidence>
<reference evidence="1 4" key="2">
    <citation type="journal article" date="2011" name="Nucleic Acids Res.">
        <title>Insights into the evolution of Archaea and eukaryotic protein modifier systems revealed by the genome of a novel archaeal group.</title>
        <authorList>
            <person name="Nunoura T."/>
            <person name="Takaki Y."/>
            <person name="Kakuta J."/>
            <person name="Nishi S."/>
            <person name="Sugahara J."/>
            <person name="Kazama H."/>
            <person name="Chee G."/>
            <person name="Hattori M."/>
            <person name="Kanai A."/>
            <person name="Atomi H."/>
            <person name="Takai K."/>
            <person name="Takami H."/>
        </authorList>
    </citation>
    <scope>NUCLEOTIDE SEQUENCE [LARGE SCALE GENOMIC DNA]</scope>
</reference>
<dbReference type="KEGG" id="csu:CSUB_C0863"/>
<proteinExistence type="predicted"/>
<dbReference type="InterPro" id="IPR039709">
    <property type="entry name" value="VapB3-like"/>
</dbReference>